<dbReference type="SUPFAM" id="SSF58104">
    <property type="entry name" value="Methyl-accepting chemotaxis protein (MCP) signaling domain"/>
    <property type="match status" value="1"/>
</dbReference>
<protein>
    <submittedName>
        <fullName evidence="12">Methyl-accepting chemotaxis protein</fullName>
    </submittedName>
</protein>
<keyword evidence="7 9" id="KW-0807">Transducer</keyword>
<feature type="transmembrane region" description="Helical" evidence="10">
    <location>
        <begin position="64"/>
        <end position="82"/>
    </location>
</feature>
<evidence type="ECO:0000256" key="4">
    <source>
        <dbReference type="ARBA" id="ARBA00022692"/>
    </source>
</evidence>
<keyword evidence="4 10" id="KW-0812">Transmembrane</keyword>
<sequence>MPPHPRFFEHYRKADRIMLALIWLMFLFALGLAFWHDTFIQASLVGGGTSVLLTLLYRAIGGTRWMRCGLAIGLMVMAALHINQAQGVIESHFGIFALLAVLTFYRDWMPILVAALTIAAHHVVFHALQHQGFPLYVMAHHGGWTMIFVHAFYVVMETIALLYLAVHSQAEALESQEMLEKMLAVTSQFTGGADKGDKQKVHVSLAGRFDQFLRQITGLIDGVVRDSHGLGELGQELAKASVTLEKGAKHQLAEIAQMTGSMQRMGDAMGHIVVHVEHAVEHAGQASMQIVRGQQSVSRAQHEITQLASRIKGTNETVQVLAVQAEQIGTVLEVISSIAEQTNLLALNAAIEAARAGEQGRGFAVVADEVRSLAQRTATSTKEIKTIIEALQHGSRKAVEAMRDSREGVERCVEDSQLAVTMLQAVGGDISHIDQLNERIVTTTREQSTASFEIVGRLQSVQSIAQNTADDVETLALSSQRLPPIAIRLDALGRTFHP</sequence>
<evidence type="ECO:0000256" key="1">
    <source>
        <dbReference type="ARBA" id="ARBA00004651"/>
    </source>
</evidence>
<dbReference type="Proteomes" id="UP000431485">
    <property type="component" value="Unassembled WGS sequence"/>
</dbReference>
<dbReference type="SMART" id="SM00283">
    <property type="entry name" value="MA"/>
    <property type="match status" value="1"/>
</dbReference>
<dbReference type="PROSITE" id="PS50111">
    <property type="entry name" value="CHEMOTAXIS_TRANSDUC_2"/>
    <property type="match status" value="1"/>
</dbReference>
<dbReference type="EMBL" id="WLYI01000022">
    <property type="protein sequence ID" value="MTD20742.1"/>
    <property type="molecule type" value="Genomic_DNA"/>
</dbReference>
<comment type="subcellular location">
    <subcellularLocation>
        <location evidence="1">Cell membrane</location>
        <topology evidence="1">Multi-pass membrane protein</topology>
    </subcellularLocation>
</comment>
<evidence type="ECO:0000256" key="6">
    <source>
        <dbReference type="ARBA" id="ARBA00023136"/>
    </source>
</evidence>
<evidence type="ECO:0000256" key="5">
    <source>
        <dbReference type="ARBA" id="ARBA00022989"/>
    </source>
</evidence>
<dbReference type="RefSeq" id="WP_154744383.1">
    <property type="nucleotide sequence ID" value="NZ_JBHSTG010000009.1"/>
</dbReference>
<name>A0A7X2V004_9PSED</name>
<dbReference type="GO" id="GO:0006935">
    <property type="term" value="P:chemotaxis"/>
    <property type="evidence" value="ECO:0007669"/>
    <property type="project" value="UniProtKB-ARBA"/>
</dbReference>
<evidence type="ECO:0000256" key="3">
    <source>
        <dbReference type="ARBA" id="ARBA00022481"/>
    </source>
</evidence>
<dbReference type="InterPro" id="IPR004089">
    <property type="entry name" value="MCPsignal_dom"/>
</dbReference>
<dbReference type="CDD" id="cd11386">
    <property type="entry name" value="MCP_signal"/>
    <property type="match status" value="1"/>
</dbReference>
<comment type="caution">
    <text evidence="12">The sequence shown here is derived from an EMBL/GenBank/DDBJ whole genome shotgun (WGS) entry which is preliminary data.</text>
</comment>
<feature type="transmembrane region" description="Helical" evidence="10">
    <location>
        <begin position="141"/>
        <end position="166"/>
    </location>
</feature>
<keyword evidence="2" id="KW-1003">Cell membrane</keyword>
<gene>
    <name evidence="12" type="ORF">GIR22_16565</name>
</gene>
<feature type="domain" description="Methyl-accepting transducer" evidence="11">
    <location>
        <begin position="226"/>
        <end position="462"/>
    </location>
</feature>
<evidence type="ECO:0000256" key="9">
    <source>
        <dbReference type="PROSITE-ProRule" id="PRU00284"/>
    </source>
</evidence>
<keyword evidence="3" id="KW-0488">Methylation</keyword>
<keyword evidence="5 10" id="KW-1133">Transmembrane helix</keyword>
<feature type="transmembrane region" description="Helical" evidence="10">
    <location>
        <begin position="112"/>
        <end position="129"/>
    </location>
</feature>
<evidence type="ECO:0000256" key="7">
    <source>
        <dbReference type="ARBA" id="ARBA00023224"/>
    </source>
</evidence>
<proteinExistence type="inferred from homology"/>
<dbReference type="OrthoDB" id="2489132at2"/>
<keyword evidence="6 10" id="KW-0472">Membrane</keyword>
<evidence type="ECO:0000259" key="11">
    <source>
        <dbReference type="PROSITE" id="PS50111"/>
    </source>
</evidence>
<dbReference type="PANTHER" id="PTHR32089">
    <property type="entry name" value="METHYL-ACCEPTING CHEMOTAXIS PROTEIN MCPB"/>
    <property type="match status" value="1"/>
</dbReference>
<evidence type="ECO:0000256" key="10">
    <source>
        <dbReference type="SAM" id="Phobius"/>
    </source>
</evidence>
<evidence type="ECO:0000256" key="8">
    <source>
        <dbReference type="ARBA" id="ARBA00029447"/>
    </source>
</evidence>
<dbReference type="PANTHER" id="PTHR32089:SF112">
    <property type="entry name" value="LYSOZYME-LIKE PROTEIN-RELATED"/>
    <property type="match status" value="1"/>
</dbReference>
<comment type="similarity">
    <text evidence="8">Belongs to the methyl-accepting chemotaxis (MCP) protein family.</text>
</comment>
<dbReference type="Gene3D" id="1.10.287.950">
    <property type="entry name" value="Methyl-accepting chemotaxis protein"/>
    <property type="match status" value="1"/>
</dbReference>
<feature type="transmembrane region" description="Helical" evidence="10">
    <location>
        <begin position="16"/>
        <end position="34"/>
    </location>
</feature>
<dbReference type="FunFam" id="1.10.287.950:FF:000001">
    <property type="entry name" value="Methyl-accepting chemotaxis sensory transducer"/>
    <property type="match status" value="1"/>
</dbReference>
<evidence type="ECO:0000313" key="12">
    <source>
        <dbReference type="EMBL" id="MTD20742.1"/>
    </source>
</evidence>
<dbReference type="GO" id="GO:0007165">
    <property type="term" value="P:signal transduction"/>
    <property type="evidence" value="ECO:0007669"/>
    <property type="project" value="UniProtKB-KW"/>
</dbReference>
<keyword evidence="13" id="KW-1185">Reference proteome</keyword>
<evidence type="ECO:0000313" key="13">
    <source>
        <dbReference type="Proteomes" id="UP000431485"/>
    </source>
</evidence>
<evidence type="ECO:0000256" key="2">
    <source>
        <dbReference type="ARBA" id="ARBA00022475"/>
    </source>
</evidence>
<dbReference type="GO" id="GO:0005886">
    <property type="term" value="C:plasma membrane"/>
    <property type="evidence" value="ECO:0007669"/>
    <property type="project" value="UniProtKB-SubCell"/>
</dbReference>
<reference evidence="12 13" key="1">
    <citation type="submission" date="2019-11" db="EMBL/GenBank/DDBJ databases">
        <title>Pseudmonas karstica sp. nov. and Pseudomonas spelaei sp. nov. from caves.</title>
        <authorList>
            <person name="Zeman M."/>
        </authorList>
    </citation>
    <scope>NUCLEOTIDE SEQUENCE [LARGE SCALE GENOMIC DNA]</scope>
    <source>
        <strain evidence="12 13">CCM 7891</strain>
    </source>
</reference>
<dbReference type="AlphaFoldDB" id="A0A7X2V004"/>
<accession>A0A7X2V004</accession>
<dbReference type="Pfam" id="PF00015">
    <property type="entry name" value="MCPsignal"/>
    <property type="match status" value="1"/>
</dbReference>
<feature type="transmembrane region" description="Helical" evidence="10">
    <location>
        <begin position="40"/>
        <end position="57"/>
    </location>
</feature>
<organism evidence="12 13">
    <name type="scientific">Pseudomonas karstica</name>
    <dbReference type="NCBI Taxonomy" id="1055468"/>
    <lineage>
        <taxon>Bacteria</taxon>
        <taxon>Pseudomonadati</taxon>
        <taxon>Pseudomonadota</taxon>
        <taxon>Gammaproteobacteria</taxon>
        <taxon>Pseudomonadales</taxon>
        <taxon>Pseudomonadaceae</taxon>
        <taxon>Pseudomonas</taxon>
    </lineage>
</organism>